<dbReference type="InterPro" id="IPR002559">
    <property type="entry name" value="Transposase_11"/>
</dbReference>
<feature type="transmembrane region" description="Helical" evidence="1">
    <location>
        <begin position="77"/>
        <end position="95"/>
    </location>
</feature>
<dbReference type="GO" id="GO:0006313">
    <property type="term" value="P:DNA transposition"/>
    <property type="evidence" value="ECO:0007669"/>
    <property type="project" value="InterPro"/>
</dbReference>
<sequence length="101" mass="11702">MLGRLRGRYGRLKLIWADGGYAGKLIEWTASFGNWVLEIVKRSDDVTGFVVLPKRWIVERTFGWIGRYRRMSKDYEMLPASSEAMILIVMINLMIHRLAPG</sequence>
<evidence type="ECO:0000313" key="3">
    <source>
        <dbReference type="EMBL" id="KKK73895.1"/>
    </source>
</evidence>
<feature type="domain" description="Transposase IS4-like" evidence="2">
    <location>
        <begin position="4"/>
        <end position="91"/>
    </location>
</feature>
<accession>A0A0F8YJM6</accession>
<gene>
    <name evidence="3" type="ORF">LCGC14_2889210</name>
</gene>
<keyword evidence="1" id="KW-0472">Membrane</keyword>
<dbReference type="PANTHER" id="PTHR30007">
    <property type="entry name" value="PHP DOMAIN PROTEIN"/>
    <property type="match status" value="1"/>
</dbReference>
<dbReference type="GO" id="GO:0003677">
    <property type="term" value="F:DNA binding"/>
    <property type="evidence" value="ECO:0007669"/>
    <property type="project" value="InterPro"/>
</dbReference>
<keyword evidence="1" id="KW-0812">Transmembrane</keyword>
<reference evidence="3" key="1">
    <citation type="journal article" date="2015" name="Nature">
        <title>Complex archaea that bridge the gap between prokaryotes and eukaryotes.</title>
        <authorList>
            <person name="Spang A."/>
            <person name="Saw J.H."/>
            <person name="Jorgensen S.L."/>
            <person name="Zaremba-Niedzwiedzka K."/>
            <person name="Martijn J."/>
            <person name="Lind A.E."/>
            <person name="van Eijk R."/>
            <person name="Schleper C."/>
            <person name="Guy L."/>
            <person name="Ettema T.J."/>
        </authorList>
    </citation>
    <scope>NUCLEOTIDE SEQUENCE</scope>
</reference>
<dbReference type="PANTHER" id="PTHR30007:SF0">
    <property type="entry name" value="TRANSPOSASE"/>
    <property type="match status" value="1"/>
</dbReference>
<dbReference type="EMBL" id="LAZR01056575">
    <property type="protein sequence ID" value="KKK73895.1"/>
    <property type="molecule type" value="Genomic_DNA"/>
</dbReference>
<dbReference type="Pfam" id="PF01609">
    <property type="entry name" value="DDE_Tnp_1"/>
    <property type="match status" value="1"/>
</dbReference>
<evidence type="ECO:0000256" key="1">
    <source>
        <dbReference type="SAM" id="Phobius"/>
    </source>
</evidence>
<organism evidence="3">
    <name type="scientific">marine sediment metagenome</name>
    <dbReference type="NCBI Taxonomy" id="412755"/>
    <lineage>
        <taxon>unclassified sequences</taxon>
        <taxon>metagenomes</taxon>
        <taxon>ecological metagenomes</taxon>
    </lineage>
</organism>
<name>A0A0F8YJM6_9ZZZZ</name>
<keyword evidence="1" id="KW-1133">Transmembrane helix</keyword>
<comment type="caution">
    <text evidence="3">The sequence shown here is derived from an EMBL/GenBank/DDBJ whole genome shotgun (WGS) entry which is preliminary data.</text>
</comment>
<dbReference type="AlphaFoldDB" id="A0A0F8YJM6"/>
<proteinExistence type="predicted"/>
<evidence type="ECO:0000259" key="2">
    <source>
        <dbReference type="Pfam" id="PF01609"/>
    </source>
</evidence>
<dbReference type="GO" id="GO:0004803">
    <property type="term" value="F:transposase activity"/>
    <property type="evidence" value="ECO:0007669"/>
    <property type="project" value="InterPro"/>
</dbReference>
<protein>
    <recommendedName>
        <fullName evidence="2">Transposase IS4-like domain-containing protein</fullName>
    </recommendedName>
</protein>